<evidence type="ECO:0000256" key="1">
    <source>
        <dbReference type="SAM" id="MobiDB-lite"/>
    </source>
</evidence>
<gene>
    <name evidence="2" type="ORF">PVAP13_5KG130500</name>
</gene>
<sequence length="124" mass="13378">MGTPRSRKMQQARAMEWSGSHQNVPEILPPPPHPVPSPVGGPAQASVQAAFPPAVPVASPFASAQFIAPRATGGGALPAPPRATGADPCQRQGPRQRRACNHQCRRRRIGPRRRRNPGRRFCTQ</sequence>
<feature type="compositionally biased region" description="Basic residues" evidence="1">
    <location>
        <begin position="94"/>
        <end position="118"/>
    </location>
</feature>
<dbReference type="EMBL" id="CM029045">
    <property type="protein sequence ID" value="KAG2596098.1"/>
    <property type="molecule type" value="Genomic_DNA"/>
</dbReference>
<evidence type="ECO:0000313" key="3">
    <source>
        <dbReference type="Proteomes" id="UP000823388"/>
    </source>
</evidence>
<dbReference type="Proteomes" id="UP000823388">
    <property type="component" value="Chromosome 5K"/>
</dbReference>
<protein>
    <submittedName>
        <fullName evidence="2">Uncharacterized protein</fullName>
    </submittedName>
</protein>
<feature type="compositionally biased region" description="Pro residues" evidence="1">
    <location>
        <begin position="27"/>
        <end position="39"/>
    </location>
</feature>
<accession>A0A8T0SGH9</accession>
<feature type="region of interest" description="Disordered" evidence="1">
    <location>
        <begin position="1"/>
        <end position="45"/>
    </location>
</feature>
<feature type="region of interest" description="Disordered" evidence="1">
    <location>
        <begin position="72"/>
        <end position="124"/>
    </location>
</feature>
<keyword evidence="3" id="KW-1185">Reference proteome</keyword>
<comment type="caution">
    <text evidence="2">The sequence shown here is derived from an EMBL/GenBank/DDBJ whole genome shotgun (WGS) entry which is preliminary data.</text>
</comment>
<feature type="compositionally biased region" description="Basic residues" evidence="1">
    <location>
        <begin position="1"/>
        <end position="10"/>
    </location>
</feature>
<reference evidence="2" key="1">
    <citation type="submission" date="2020-05" db="EMBL/GenBank/DDBJ databases">
        <title>WGS assembly of Panicum virgatum.</title>
        <authorList>
            <person name="Lovell J.T."/>
            <person name="Jenkins J."/>
            <person name="Shu S."/>
            <person name="Juenger T.E."/>
            <person name="Schmutz J."/>
        </authorList>
    </citation>
    <scope>NUCLEOTIDE SEQUENCE</scope>
    <source>
        <strain evidence="2">AP13</strain>
    </source>
</reference>
<evidence type="ECO:0000313" key="2">
    <source>
        <dbReference type="EMBL" id="KAG2596098.1"/>
    </source>
</evidence>
<proteinExistence type="predicted"/>
<name>A0A8T0SGH9_PANVG</name>
<organism evidence="2 3">
    <name type="scientific">Panicum virgatum</name>
    <name type="common">Blackwell switchgrass</name>
    <dbReference type="NCBI Taxonomy" id="38727"/>
    <lineage>
        <taxon>Eukaryota</taxon>
        <taxon>Viridiplantae</taxon>
        <taxon>Streptophyta</taxon>
        <taxon>Embryophyta</taxon>
        <taxon>Tracheophyta</taxon>
        <taxon>Spermatophyta</taxon>
        <taxon>Magnoliopsida</taxon>
        <taxon>Liliopsida</taxon>
        <taxon>Poales</taxon>
        <taxon>Poaceae</taxon>
        <taxon>PACMAD clade</taxon>
        <taxon>Panicoideae</taxon>
        <taxon>Panicodae</taxon>
        <taxon>Paniceae</taxon>
        <taxon>Panicinae</taxon>
        <taxon>Panicum</taxon>
        <taxon>Panicum sect. Hiantes</taxon>
    </lineage>
</organism>
<dbReference type="AlphaFoldDB" id="A0A8T0SGH9"/>